<dbReference type="InterPro" id="IPR000727">
    <property type="entry name" value="T_SNARE_dom"/>
</dbReference>
<dbReference type="PROSITE" id="PS50192">
    <property type="entry name" value="T_SNARE"/>
    <property type="match status" value="1"/>
</dbReference>
<feature type="compositionally biased region" description="Basic and acidic residues" evidence="3">
    <location>
        <begin position="226"/>
        <end position="237"/>
    </location>
</feature>
<dbReference type="GO" id="GO:0035091">
    <property type="term" value="F:phosphatidylinositol binding"/>
    <property type="evidence" value="ECO:0007669"/>
    <property type="project" value="InterPro"/>
</dbReference>
<reference evidence="6 7" key="1">
    <citation type="submission" date="2019-03" db="EMBL/GenBank/DDBJ databases">
        <title>Sequencing 23 genomes of Wallemia ichthyophaga.</title>
        <authorList>
            <person name="Gostincar C."/>
        </authorList>
    </citation>
    <scope>NUCLEOTIDE SEQUENCE [LARGE SCALE GENOMIC DNA]</scope>
    <source>
        <strain evidence="6 7">EXF-5753</strain>
    </source>
</reference>
<dbReference type="GO" id="GO:0005769">
    <property type="term" value="C:early endosome"/>
    <property type="evidence" value="ECO:0007669"/>
    <property type="project" value="TreeGrafter"/>
</dbReference>
<dbReference type="Gene3D" id="3.30.1520.10">
    <property type="entry name" value="Phox-like domain"/>
    <property type="match status" value="1"/>
</dbReference>
<protein>
    <recommendedName>
        <fullName evidence="8">PX domain-containing protein</fullName>
    </recommendedName>
</protein>
<comment type="caution">
    <text evidence="6">The sequence shown here is derived from an EMBL/GenBank/DDBJ whole genome shotgun (WGS) entry which is preliminary data.</text>
</comment>
<organism evidence="6 7">
    <name type="scientific">Wallemia hederae</name>
    <dbReference type="NCBI Taxonomy" id="1540922"/>
    <lineage>
        <taxon>Eukaryota</taxon>
        <taxon>Fungi</taxon>
        <taxon>Dikarya</taxon>
        <taxon>Basidiomycota</taxon>
        <taxon>Wallemiomycotina</taxon>
        <taxon>Wallemiomycetes</taxon>
        <taxon>Wallemiales</taxon>
        <taxon>Wallemiaceae</taxon>
        <taxon>Wallemia</taxon>
    </lineage>
</organism>
<dbReference type="InterPro" id="IPR036871">
    <property type="entry name" value="PX_dom_sf"/>
</dbReference>
<sequence>MTSIRSLSIDSHQIRTIPPPSHAVYQIRVVTNVSEYSVSKRYSDFAALDEQLRVLDGSLIAIPSKHLLRFRQSTNEEVVRERIAGFNAYLHHILASRNGVWRESKAFKAFINLDSTAKQFHWMERYTQLSDCLRALKGAAYKRDAGTRRELFAALARVRELQVQLEQSRDSISSNEFNKRHQKLLALVDQLDLIELMMKDGGVEKQQQQQQQRQQQPKLSFGRTSKAQETDETRPLDSHQLLSLQSTKMAAQDTQLEQISVRLQRQLEMGLAIHGEIAQHNELLDGLDSDLSSLDVKLGKADKMMSRLE</sequence>
<evidence type="ECO:0000256" key="2">
    <source>
        <dbReference type="ARBA" id="ARBA00022490"/>
    </source>
</evidence>
<dbReference type="EMBL" id="SPNW01000065">
    <property type="protein sequence ID" value="TIA87080.1"/>
    <property type="molecule type" value="Genomic_DNA"/>
</dbReference>
<dbReference type="AlphaFoldDB" id="A0A4T0FGN7"/>
<evidence type="ECO:0000256" key="1">
    <source>
        <dbReference type="ARBA" id="ARBA00004496"/>
    </source>
</evidence>
<dbReference type="SUPFAM" id="SSF64268">
    <property type="entry name" value="PX domain"/>
    <property type="match status" value="1"/>
</dbReference>
<dbReference type="PANTHER" id="PTHR22999">
    <property type="entry name" value="PX SERINE/THREONINE KINASE PXK"/>
    <property type="match status" value="1"/>
</dbReference>
<evidence type="ECO:0008006" key="8">
    <source>
        <dbReference type="Google" id="ProtNLM"/>
    </source>
</evidence>
<dbReference type="PROSITE" id="PS50195">
    <property type="entry name" value="PX"/>
    <property type="match status" value="1"/>
</dbReference>
<dbReference type="OrthoDB" id="428895at2759"/>
<accession>A0A4T0FGN7</accession>
<dbReference type="GO" id="GO:0005770">
    <property type="term" value="C:late endosome"/>
    <property type="evidence" value="ECO:0007669"/>
    <property type="project" value="TreeGrafter"/>
</dbReference>
<feature type="region of interest" description="Disordered" evidence="3">
    <location>
        <begin position="204"/>
        <end position="238"/>
    </location>
</feature>
<comment type="subcellular location">
    <subcellularLocation>
        <location evidence="1">Cytoplasm</location>
    </subcellularLocation>
</comment>
<dbReference type="InterPro" id="IPR051837">
    <property type="entry name" value="SortingNexin/PXDomain-PKLike"/>
</dbReference>
<feature type="domain" description="T-SNARE coiled-coil homology" evidence="4">
    <location>
        <begin position="246"/>
        <end position="308"/>
    </location>
</feature>
<dbReference type="CDD" id="cd15858">
    <property type="entry name" value="SNARE_VAM7"/>
    <property type="match status" value="1"/>
</dbReference>
<evidence type="ECO:0000313" key="7">
    <source>
        <dbReference type="Proteomes" id="UP000310189"/>
    </source>
</evidence>
<keyword evidence="2" id="KW-0963">Cytoplasm</keyword>
<evidence type="ECO:0000313" key="6">
    <source>
        <dbReference type="EMBL" id="TIA87080.1"/>
    </source>
</evidence>
<evidence type="ECO:0000256" key="3">
    <source>
        <dbReference type="SAM" id="MobiDB-lite"/>
    </source>
</evidence>
<dbReference type="SUPFAM" id="SSF58038">
    <property type="entry name" value="SNARE fusion complex"/>
    <property type="match status" value="1"/>
</dbReference>
<proteinExistence type="predicted"/>
<feature type="domain" description="PX" evidence="5">
    <location>
        <begin position="3"/>
        <end position="117"/>
    </location>
</feature>
<feature type="compositionally biased region" description="Low complexity" evidence="3">
    <location>
        <begin position="206"/>
        <end position="216"/>
    </location>
</feature>
<gene>
    <name evidence="6" type="ORF">E3P99_03402</name>
</gene>
<evidence type="ECO:0000259" key="4">
    <source>
        <dbReference type="PROSITE" id="PS50192"/>
    </source>
</evidence>
<dbReference type="Gene3D" id="1.20.5.110">
    <property type="match status" value="1"/>
</dbReference>
<dbReference type="InterPro" id="IPR001683">
    <property type="entry name" value="PX_dom"/>
</dbReference>
<dbReference type="PANTHER" id="PTHR22999:SF23">
    <property type="entry name" value="SORTING NEXIN-16"/>
    <property type="match status" value="1"/>
</dbReference>
<dbReference type="Proteomes" id="UP000310189">
    <property type="component" value="Unassembled WGS sequence"/>
</dbReference>
<keyword evidence="7" id="KW-1185">Reference proteome</keyword>
<dbReference type="Pfam" id="PF00787">
    <property type="entry name" value="PX"/>
    <property type="match status" value="1"/>
</dbReference>
<dbReference type="GO" id="GO:0045022">
    <property type="term" value="P:early endosome to late endosome transport"/>
    <property type="evidence" value="ECO:0007669"/>
    <property type="project" value="TreeGrafter"/>
</dbReference>
<name>A0A4T0FGN7_9BASI</name>
<evidence type="ECO:0000259" key="5">
    <source>
        <dbReference type="PROSITE" id="PS50195"/>
    </source>
</evidence>
<dbReference type="SMART" id="SM00312">
    <property type="entry name" value="PX"/>
    <property type="match status" value="1"/>
</dbReference>